<keyword evidence="3" id="KW-1133">Transmembrane helix</keyword>
<keyword evidence="3" id="KW-0472">Membrane</keyword>
<evidence type="ECO:0000256" key="1">
    <source>
        <dbReference type="ARBA" id="ARBA00037999"/>
    </source>
</evidence>
<dbReference type="EMBL" id="BJYS01000017">
    <property type="protein sequence ID" value="GEO04749.1"/>
    <property type="molecule type" value="Genomic_DNA"/>
</dbReference>
<sequence length="469" mass="51459">MIDFKEYLINLQNPGKMKNEFTRRRFLTAVSVGSIGAIVAQAIPSFGKPISTKADKLAILGGSPVRTKDWPKWPSMIVDDKMLESITNTTKSGIWSRIQSPSGTVVTFEKEYAKLMGTKYCVGTGSGTQALATCVEAMGIGPGDEVITSPYTDFGTISAILTSRALPVLADLDRASFQLDPADVAKKINKNTKAIIPVHMMGMPCDMQSIMALAKKHNLRVIEDACQANFARYQGKQLGTIGEVGCFSFQASKQISCGEGGAIIGSDEALMDRCYTVQNHGTDRKGSNVTIGPKYRMNEFEGAILLGQLPGAKERFNLRNENAKYLASKLKGFKGLVPQKQYAGTESGGYYHYAMSYHKEHFKNADRSKFLKAIGAEGVKLSPYIAKGLHGEPWVEHILGLPEYKEMYTAARLQQYRQELKCPNCDAVVNEEMVILSGVNSLLGTKQDMDDVINAIMKVYDNRDKLAAI</sequence>
<dbReference type="InterPro" id="IPR015424">
    <property type="entry name" value="PyrdxlP-dep_Trfase"/>
</dbReference>
<protein>
    <submittedName>
        <fullName evidence="4">Aminotransferase DegT</fullName>
    </submittedName>
</protein>
<keyword evidence="4" id="KW-0808">Transferase</keyword>
<dbReference type="PANTHER" id="PTHR30244">
    <property type="entry name" value="TRANSAMINASE"/>
    <property type="match status" value="1"/>
</dbReference>
<keyword evidence="3" id="KW-0812">Transmembrane</keyword>
<evidence type="ECO:0000256" key="2">
    <source>
        <dbReference type="RuleBase" id="RU004508"/>
    </source>
</evidence>
<comment type="similarity">
    <text evidence="1 2">Belongs to the DegT/DnrJ/EryC1 family.</text>
</comment>
<proteinExistence type="inferred from homology"/>
<dbReference type="Gene3D" id="3.40.640.10">
    <property type="entry name" value="Type I PLP-dependent aspartate aminotransferase-like (Major domain)"/>
    <property type="match status" value="1"/>
</dbReference>
<comment type="caution">
    <text evidence="4">The sequence shown here is derived from an EMBL/GenBank/DDBJ whole genome shotgun (WGS) entry which is preliminary data.</text>
</comment>
<dbReference type="GO" id="GO:0008483">
    <property type="term" value="F:transaminase activity"/>
    <property type="evidence" value="ECO:0007669"/>
    <property type="project" value="UniProtKB-KW"/>
</dbReference>
<evidence type="ECO:0000313" key="5">
    <source>
        <dbReference type="Proteomes" id="UP000321532"/>
    </source>
</evidence>
<keyword evidence="4" id="KW-0032">Aminotransferase</keyword>
<dbReference type="InterPro" id="IPR015421">
    <property type="entry name" value="PyrdxlP-dep_Trfase_major"/>
</dbReference>
<dbReference type="GO" id="GO:0000271">
    <property type="term" value="P:polysaccharide biosynthetic process"/>
    <property type="evidence" value="ECO:0007669"/>
    <property type="project" value="TreeGrafter"/>
</dbReference>
<dbReference type="Pfam" id="PF01041">
    <property type="entry name" value="DegT_DnrJ_EryC1"/>
    <property type="match status" value="1"/>
</dbReference>
<dbReference type="CDD" id="cd00616">
    <property type="entry name" value="AHBA_syn"/>
    <property type="match status" value="1"/>
</dbReference>
<dbReference type="SUPFAM" id="SSF53383">
    <property type="entry name" value="PLP-dependent transferases"/>
    <property type="match status" value="1"/>
</dbReference>
<evidence type="ECO:0000256" key="3">
    <source>
        <dbReference type="SAM" id="Phobius"/>
    </source>
</evidence>
<keyword evidence="5" id="KW-1185">Reference proteome</keyword>
<dbReference type="InterPro" id="IPR000653">
    <property type="entry name" value="DegT/StrS_aminotransferase"/>
</dbReference>
<dbReference type="AlphaFoldDB" id="A0A512AYF8"/>
<evidence type="ECO:0000313" key="4">
    <source>
        <dbReference type="EMBL" id="GEO04749.1"/>
    </source>
</evidence>
<gene>
    <name evidence="4" type="ORF">AAE02nite_24130</name>
</gene>
<accession>A0A512AYF8</accession>
<dbReference type="PANTHER" id="PTHR30244:SF34">
    <property type="entry name" value="DTDP-4-AMINO-4,6-DIDEOXYGALACTOSE TRANSAMINASE"/>
    <property type="match status" value="1"/>
</dbReference>
<feature type="transmembrane region" description="Helical" evidence="3">
    <location>
        <begin position="26"/>
        <end position="47"/>
    </location>
</feature>
<name>A0A512AYF8_9BACT</name>
<dbReference type="Gene3D" id="3.90.1150.10">
    <property type="entry name" value="Aspartate Aminotransferase, domain 1"/>
    <property type="match status" value="1"/>
</dbReference>
<dbReference type="Proteomes" id="UP000321532">
    <property type="component" value="Unassembled WGS sequence"/>
</dbReference>
<dbReference type="GO" id="GO:0030170">
    <property type="term" value="F:pyridoxal phosphate binding"/>
    <property type="evidence" value="ECO:0007669"/>
    <property type="project" value="TreeGrafter"/>
</dbReference>
<reference evidence="4 5" key="1">
    <citation type="submission" date="2019-07" db="EMBL/GenBank/DDBJ databases">
        <title>Whole genome shotgun sequence of Adhaeribacter aerolatus NBRC 106133.</title>
        <authorList>
            <person name="Hosoyama A."/>
            <person name="Uohara A."/>
            <person name="Ohji S."/>
            <person name="Ichikawa N."/>
        </authorList>
    </citation>
    <scope>NUCLEOTIDE SEQUENCE [LARGE SCALE GENOMIC DNA]</scope>
    <source>
        <strain evidence="4 5">NBRC 106133</strain>
    </source>
</reference>
<keyword evidence="2" id="KW-0663">Pyridoxal phosphate</keyword>
<dbReference type="InterPro" id="IPR015422">
    <property type="entry name" value="PyrdxlP-dep_Trfase_small"/>
</dbReference>
<organism evidence="4 5">
    <name type="scientific">Adhaeribacter aerolatus</name>
    <dbReference type="NCBI Taxonomy" id="670289"/>
    <lineage>
        <taxon>Bacteria</taxon>
        <taxon>Pseudomonadati</taxon>
        <taxon>Bacteroidota</taxon>
        <taxon>Cytophagia</taxon>
        <taxon>Cytophagales</taxon>
        <taxon>Hymenobacteraceae</taxon>
        <taxon>Adhaeribacter</taxon>
    </lineage>
</organism>